<evidence type="ECO:0000313" key="21">
    <source>
        <dbReference type="Proteomes" id="UP000588068"/>
    </source>
</evidence>
<protein>
    <recommendedName>
        <fullName evidence="14">Phosphoribosylformylglycinamidine synthase</fullName>
        <shortName evidence="14">FGAM synthase</shortName>
        <shortName evidence="14">FGAMS</shortName>
        <ecNumber evidence="14">6.3.5.3</ecNumber>
    </recommendedName>
    <alternativeName>
        <fullName evidence="14">Formylglycinamide ribonucleotide amidotransferase</fullName>
        <shortName evidence="14">FGAR amidotransferase</shortName>
        <shortName evidence="14">FGAR-AT</shortName>
    </alternativeName>
</protein>
<dbReference type="InterPro" id="IPR040707">
    <property type="entry name" value="FGAR-AT_N"/>
</dbReference>
<gene>
    <name evidence="14" type="primary">purL</name>
    <name evidence="20" type="ORF">HNQ60_000379</name>
</gene>
<dbReference type="Gene3D" id="3.30.1330.10">
    <property type="entry name" value="PurM-like, N-terminal domain"/>
    <property type="match status" value="2"/>
</dbReference>
<evidence type="ECO:0000259" key="18">
    <source>
        <dbReference type="Pfam" id="PF18076"/>
    </source>
</evidence>
<dbReference type="GO" id="GO:0004642">
    <property type="term" value="F:phosphoribosylformylglycinamidine synthase activity"/>
    <property type="evidence" value="ECO:0007669"/>
    <property type="project" value="UniProtKB-UniRule"/>
</dbReference>
<evidence type="ECO:0000256" key="4">
    <source>
        <dbReference type="ARBA" id="ARBA00022490"/>
    </source>
</evidence>
<feature type="binding site" evidence="14">
    <location>
        <position position="723"/>
    </location>
    <ligand>
        <name>Mg(2+)</name>
        <dbReference type="ChEBI" id="CHEBI:18420"/>
    </ligand>
</feature>
<feature type="binding site" evidence="14">
    <location>
        <position position="719"/>
    </location>
    <ligand>
        <name>Mg(2+)</name>
        <dbReference type="ChEBI" id="CHEBI:18420"/>
    </ligand>
</feature>
<comment type="subunit">
    <text evidence="14">Monomer.</text>
</comment>
<evidence type="ECO:0000256" key="5">
    <source>
        <dbReference type="ARBA" id="ARBA00022598"/>
    </source>
</evidence>
<dbReference type="GO" id="GO:0006189">
    <property type="term" value="P:'de novo' IMP biosynthetic process"/>
    <property type="evidence" value="ECO:0007669"/>
    <property type="project" value="UniProtKB-UniRule"/>
</dbReference>
<organism evidence="20 21">
    <name type="scientific">Povalibacter uvarum</name>
    <dbReference type="NCBI Taxonomy" id="732238"/>
    <lineage>
        <taxon>Bacteria</taxon>
        <taxon>Pseudomonadati</taxon>
        <taxon>Pseudomonadota</taxon>
        <taxon>Gammaproteobacteria</taxon>
        <taxon>Steroidobacterales</taxon>
        <taxon>Steroidobacteraceae</taxon>
        <taxon>Povalibacter</taxon>
    </lineage>
</organism>
<dbReference type="InterPro" id="IPR055181">
    <property type="entry name" value="FGAR-AT_PurM_N-like"/>
</dbReference>
<feature type="binding site" evidence="14">
    <location>
        <begin position="308"/>
        <end position="319"/>
    </location>
    <ligand>
        <name>ATP</name>
        <dbReference type="ChEBI" id="CHEBI:30616"/>
    </ligand>
</feature>
<dbReference type="CDD" id="cd01740">
    <property type="entry name" value="GATase1_FGAR_AT"/>
    <property type="match status" value="1"/>
</dbReference>
<feature type="domain" description="FGAR-AT PurM N-terminal-like" evidence="19">
    <location>
        <begin position="649"/>
        <end position="808"/>
    </location>
</feature>
<dbReference type="Pfam" id="PF22689">
    <property type="entry name" value="FGAR-AT_PurM_N-like"/>
    <property type="match status" value="1"/>
</dbReference>
<dbReference type="FunFam" id="3.40.50.880:FF:000008">
    <property type="entry name" value="Phosphoribosylformylglycinamidine synthase"/>
    <property type="match status" value="1"/>
</dbReference>
<dbReference type="FunFam" id="1.10.8.750:FF:000002">
    <property type="entry name" value="Phosphoribosylformylglycinamidine synthase"/>
    <property type="match status" value="1"/>
</dbReference>
<dbReference type="Pfam" id="PF18076">
    <property type="entry name" value="FGAR-AT_N"/>
    <property type="match status" value="1"/>
</dbReference>
<comment type="similarity">
    <text evidence="3 14">In the N-terminal section; belongs to the FGAMS family.</text>
</comment>
<dbReference type="FunFam" id="3.30.1330.10:FF:000002">
    <property type="entry name" value="Phosphoribosylformylglycinamidine synthase"/>
    <property type="match status" value="1"/>
</dbReference>
<feature type="binding site" evidence="14">
    <location>
        <position position="680"/>
    </location>
    <ligand>
        <name>Mg(2+)</name>
        <dbReference type="ChEBI" id="CHEBI:18420"/>
    </ligand>
</feature>
<feature type="active site" evidence="14">
    <location>
        <position position="1263"/>
    </location>
</feature>
<dbReference type="Pfam" id="PF13507">
    <property type="entry name" value="GATase_5"/>
    <property type="match status" value="1"/>
</dbReference>
<evidence type="ECO:0000256" key="2">
    <source>
        <dbReference type="ARBA" id="ARBA00004920"/>
    </source>
</evidence>
<dbReference type="Gene3D" id="1.10.8.750">
    <property type="entry name" value="Phosphoribosylformylglycinamidine synthase, linker domain"/>
    <property type="match status" value="1"/>
</dbReference>
<accession>A0A841HFR9</accession>
<evidence type="ECO:0000256" key="8">
    <source>
        <dbReference type="ARBA" id="ARBA00022755"/>
    </source>
</evidence>
<evidence type="ECO:0000256" key="11">
    <source>
        <dbReference type="ARBA" id="ARBA00022962"/>
    </source>
</evidence>
<evidence type="ECO:0000256" key="14">
    <source>
        <dbReference type="HAMAP-Rule" id="MF_00419"/>
    </source>
</evidence>
<keyword evidence="10 14" id="KW-0460">Magnesium</keyword>
<dbReference type="EC" id="6.3.5.3" evidence="14"/>
<evidence type="ECO:0000256" key="13">
    <source>
        <dbReference type="ARBA" id="ARBA00057317"/>
    </source>
</evidence>
<keyword evidence="8 14" id="KW-0658">Purine biosynthesis</keyword>
<dbReference type="PANTHER" id="PTHR10099:SF1">
    <property type="entry name" value="PHOSPHORIBOSYLFORMYLGLYCINAMIDINE SYNTHASE"/>
    <property type="match status" value="1"/>
</dbReference>
<keyword evidence="4 14" id="KW-0963">Cytoplasm</keyword>
<evidence type="ECO:0000256" key="6">
    <source>
        <dbReference type="ARBA" id="ARBA00022723"/>
    </source>
</evidence>
<dbReference type="Proteomes" id="UP000588068">
    <property type="component" value="Unassembled WGS sequence"/>
</dbReference>
<name>A0A841HFR9_9GAMM</name>
<evidence type="ECO:0000256" key="15">
    <source>
        <dbReference type="SAM" id="MobiDB-lite"/>
    </source>
</evidence>
<comment type="function">
    <text evidence="13 14">Phosphoribosylformylglycinamidine synthase involved in the purines biosynthetic pathway. Catalyzes the ATP-dependent conversion of formylglycinamide ribonucleotide (FGAR) and glutamine to yield formylglycinamidine ribonucleotide (FGAM) and glutamate.</text>
</comment>
<feature type="active site" evidence="14">
    <location>
        <position position="1265"/>
    </location>
</feature>
<dbReference type="GO" id="GO:0005737">
    <property type="term" value="C:cytoplasm"/>
    <property type="evidence" value="ECO:0007669"/>
    <property type="project" value="UniProtKB-SubCell"/>
</dbReference>
<dbReference type="GO" id="GO:0046872">
    <property type="term" value="F:metal ion binding"/>
    <property type="evidence" value="ECO:0007669"/>
    <property type="project" value="UniProtKB-KW"/>
</dbReference>
<dbReference type="SUPFAM" id="SSF109736">
    <property type="entry name" value="FGAM synthase PurL, linker domain"/>
    <property type="match status" value="1"/>
</dbReference>
<dbReference type="SUPFAM" id="SSF56042">
    <property type="entry name" value="PurM C-terminal domain-like"/>
    <property type="match status" value="2"/>
</dbReference>
<keyword evidence="11 14" id="KW-0315">Glutamine amidotransferase</keyword>
<evidence type="ECO:0000313" key="20">
    <source>
        <dbReference type="EMBL" id="MBB6091533.1"/>
    </source>
</evidence>
<dbReference type="Gene3D" id="3.90.650.10">
    <property type="entry name" value="PurM-like C-terminal domain"/>
    <property type="match status" value="2"/>
</dbReference>
<comment type="catalytic activity">
    <reaction evidence="12 14">
        <text>N(2)-formyl-N(1)-(5-phospho-beta-D-ribosyl)glycinamide + L-glutamine + ATP + H2O = 2-formamido-N(1)-(5-O-phospho-beta-D-ribosyl)acetamidine + L-glutamate + ADP + phosphate + H(+)</text>
        <dbReference type="Rhea" id="RHEA:17129"/>
        <dbReference type="ChEBI" id="CHEBI:15377"/>
        <dbReference type="ChEBI" id="CHEBI:15378"/>
        <dbReference type="ChEBI" id="CHEBI:29985"/>
        <dbReference type="ChEBI" id="CHEBI:30616"/>
        <dbReference type="ChEBI" id="CHEBI:43474"/>
        <dbReference type="ChEBI" id="CHEBI:58359"/>
        <dbReference type="ChEBI" id="CHEBI:147286"/>
        <dbReference type="ChEBI" id="CHEBI:147287"/>
        <dbReference type="ChEBI" id="CHEBI:456216"/>
        <dbReference type="EC" id="6.3.5.3"/>
    </reaction>
</comment>
<feature type="domain" description="Phosphoribosylformylglycinamidine synthase N-terminal" evidence="18">
    <location>
        <begin position="35"/>
        <end position="151"/>
    </location>
</feature>
<sequence>MLTLTGAPALSDFRISKLLAAVRARHPQIESLGSRFVHFVQTRRDLTSEERRVVEALLTYGPRSDAEASGTAASLVIIPRPGTISPWSSKATDIAHVCGLDAIERLERGIAFWVRASMPLDAQTLRSIAPLLHDRMTEAAVLSFDEAAQLFSHEQPRPLATVALLARGRAALEDANRQLGLALSADEIDYLVESFNKLGRDPTDVELMMFAQANSEHCRHKIFNADWLIDGERQKKSLFSMIRNTHELNPHGVLSAYRDNAAVIEGPVGKRWFPDVGTHRYESNEETIDILMKVETHNHPTAISPFPGASTGSGGEIRDEGATGRGGKPKAGLAGFSVSNLRIPGFEQPWEKDHGRPARIASALDIMIEGPLGAAAFNNEFGRPNILGYFRTFELQADSGQRAGLRGYHKPIMIAGGVGNVRRMHVEKSDVVPGAKLIVLGGPAMLIGLGGSAASSVGSGTSAEDLDFASVQRGNPEIQRRAQEVIDQCWAMGQRNPILLIHDVGAGGLSNAIPESIDHSKRGGRIDLRKVPSDEPGMSPLEIWCNEAQERYVLAIAQDQLDTFAAMCERERCPYAVVGDITDDGWLKVADPKLKASPVDVPLNVILGKPPRMTRDVKSIPALSDGFDTTGIDIRDAAYRLLRYPAIADKTFLITIGDRSVGGMISRDPFVGPWQVPVSDVAVTVSDYTSNSGEAMAMGERTPLALLDAAASGRMAVAEAVTNIAAADIEKISDVRLSANWMAACGEPGEDADLYATVKAVGEEFCPALGITIPVGKDSLSMKTTWNDRGAQRKMVAPLSLIISAFAPVKDVRRTLTPQLRTDQGETRLVLVDLGAGRNRLGGSCLAQVYGQLGSNAPDCEDPQVLKSFFAAITELRAGGLLLAYHDRSDGGLFATLAEMAFAGRCGIDADIGGDAGSAAQRLFSEELGAVLQVRERDVAAVNAVLAKHRLASICHTFGKVTNEDRVRLRAGTATVLDESRTDLRRAWSETSYRMVELRDNPKCAVEQFETAVDPQDPGLNARLTFDLQADIAAPFIAKGARPKVAILREQGVNSHVEMAAAFHRAGFEPFDVHMTDLFAQRTQLQDYLGLVICGGFSYGDVLGAGEGWAKSILFHSRLRDEFTAFFARTNTFSLGVCNGCQMMSALSTLIPGTQHWPRFVRNRSEQFEGRLSLVEVMKSPSIFLKGMEGSRMPIAVAHGEGLAEFRSPSDLMACADTGLLSLRFVDNAGRPTERYPANPNGSPQGITGITTPDGRVTLVMPHPERVYRTVQNSWHPDEWGEDSPWMRIFRNARVWVG</sequence>
<evidence type="ECO:0000256" key="10">
    <source>
        <dbReference type="ARBA" id="ARBA00022842"/>
    </source>
</evidence>
<dbReference type="GO" id="GO:0005524">
    <property type="term" value="F:ATP binding"/>
    <property type="evidence" value="ECO:0007669"/>
    <property type="project" value="UniProtKB-UniRule"/>
</dbReference>
<dbReference type="FunFam" id="3.90.650.10:FF:000024">
    <property type="entry name" value="Phosphoribosylformylglycinamidine synthase"/>
    <property type="match status" value="1"/>
</dbReference>
<dbReference type="UniPathway" id="UPA00074">
    <property type="reaction ID" value="UER00128"/>
</dbReference>
<keyword evidence="6 14" id="KW-0479">Metal-binding</keyword>
<dbReference type="Pfam" id="PF02769">
    <property type="entry name" value="AIRS_C"/>
    <property type="match status" value="2"/>
</dbReference>
<evidence type="ECO:0000256" key="9">
    <source>
        <dbReference type="ARBA" id="ARBA00022840"/>
    </source>
</evidence>
<evidence type="ECO:0000259" key="19">
    <source>
        <dbReference type="Pfam" id="PF22689"/>
    </source>
</evidence>
<dbReference type="Gene3D" id="3.40.50.880">
    <property type="match status" value="1"/>
</dbReference>
<feature type="domain" description="Phosphoribosylformylglycinamidine synthase linker" evidence="17">
    <location>
        <begin position="172"/>
        <end position="221"/>
    </location>
</feature>
<feature type="region of interest" description="Disordered" evidence="15">
    <location>
        <begin position="303"/>
        <end position="331"/>
    </location>
</feature>
<evidence type="ECO:0000259" key="17">
    <source>
        <dbReference type="Pfam" id="PF18072"/>
    </source>
</evidence>
<dbReference type="InterPro" id="IPR036676">
    <property type="entry name" value="PurM-like_C_sf"/>
</dbReference>
<proteinExistence type="inferred from homology"/>
<keyword evidence="5 14" id="KW-0436">Ligase</keyword>
<evidence type="ECO:0000256" key="7">
    <source>
        <dbReference type="ARBA" id="ARBA00022741"/>
    </source>
</evidence>
<evidence type="ECO:0000259" key="16">
    <source>
        <dbReference type="Pfam" id="PF02769"/>
    </source>
</evidence>
<dbReference type="InterPro" id="IPR010918">
    <property type="entry name" value="PurM-like_C_dom"/>
</dbReference>
<comment type="pathway">
    <text evidence="2 14">Purine metabolism; IMP biosynthesis via de novo pathway; 5-amino-1-(5-phospho-D-ribosyl)imidazole from N(2)-formyl-N(1)-(5-phospho-D-ribosyl)glycinamide: step 1/2.</text>
</comment>
<dbReference type="SUPFAM" id="SSF82697">
    <property type="entry name" value="PurS-like"/>
    <property type="match status" value="1"/>
</dbReference>
<dbReference type="SUPFAM" id="SSF52317">
    <property type="entry name" value="Class I glutamine amidotransferase-like"/>
    <property type="match status" value="1"/>
</dbReference>
<dbReference type="Pfam" id="PF18072">
    <property type="entry name" value="FGAR-AT_linker"/>
    <property type="match status" value="1"/>
</dbReference>
<reference evidence="20 21" key="1">
    <citation type="submission" date="2020-08" db="EMBL/GenBank/DDBJ databases">
        <title>Genomic Encyclopedia of Type Strains, Phase IV (KMG-IV): sequencing the most valuable type-strain genomes for metagenomic binning, comparative biology and taxonomic classification.</title>
        <authorList>
            <person name="Goeker M."/>
        </authorList>
    </citation>
    <scope>NUCLEOTIDE SEQUENCE [LARGE SCALE GENOMIC DNA]</scope>
    <source>
        <strain evidence="20 21">DSM 26723</strain>
    </source>
</reference>
<dbReference type="NCBIfam" id="NF003672">
    <property type="entry name" value="PRK05297.1"/>
    <property type="match status" value="1"/>
</dbReference>
<dbReference type="CDD" id="cd02204">
    <property type="entry name" value="PurL_repeat2"/>
    <property type="match status" value="1"/>
</dbReference>
<dbReference type="InterPro" id="IPR029062">
    <property type="entry name" value="Class_I_gatase-like"/>
</dbReference>
<feature type="domain" description="PurM-like C-terminal" evidence="16">
    <location>
        <begin position="433"/>
        <end position="587"/>
    </location>
</feature>
<dbReference type="FunFam" id="3.90.650.10:FF:000005">
    <property type="entry name" value="Phosphoribosylformylglycinamidine synthase"/>
    <property type="match status" value="1"/>
</dbReference>
<evidence type="ECO:0000256" key="12">
    <source>
        <dbReference type="ARBA" id="ARBA00052585"/>
    </source>
</evidence>
<feature type="binding site" evidence="14">
    <location>
        <position position="889"/>
    </location>
    <ligand>
        <name>ATP</name>
        <dbReference type="ChEBI" id="CHEBI:30616"/>
    </ligand>
</feature>
<comment type="subcellular location">
    <subcellularLocation>
        <location evidence="1 14">Cytoplasm</location>
    </subcellularLocation>
</comment>
<evidence type="ECO:0000256" key="1">
    <source>
        <dbReference type="ARBA" id="ARBA00004496"/>
    </source>
</evidence>
<dbReference type="PANTHER" id="PTHR10099">
    <property type="entry name" value="PHOSPHORIBOSYLFORMYLGLYCINAMIDINE SYNTHASE"/>
    <property type="match status" value="1"/>
</dbReference>
<keyword evidence="21" id="KW-1185">Reference proteome</keyword>
<dbReference type="PROSITE" id="PS51273">
    <property type="entry name" value="GATASE_TYPE_1"/>
    <property type="match status" value="1"/>
</dbReference>
<comment type="caution">
    <text evidence="14">Lacks conserved residue(s) required for the propagation of feature annotation.</text>
</comment>
<dbReference type="InterPro" id="IPR036921">
    <property type="entry name" value="PurM-like_N_sf"/>
</dbReference>
<dbReference type="RefSeq" id="WP_184329326.1">
    <property type="nucleotide sequence ID" value="NZ_JACHHZ010000001.1"/>
</dbReference>
<comment type="caution">
    <text evidence="20">The sequence shown here is derived from an EMBL/GenBank/DDBJ whole genome shotgun (WGS) entry which is preliminary data.</text>
</comment>
<dbReference type="SUPFAM" id="SSF55326">
    <property type="entry name" value="PurM N-terminal domain-like"/>
    <property type="match status" value="2"/>
</dbReference>
<keyword evidence="7 14" id="KW-0547">Nucleotide-binding</keyword>
<dbReference type="InterPro" id="IPR036604">
    <property type="entry name" value="PurS-like_sf"/>
</dbReference>
<dbReference type="EMBL" id="JACHHZ010000001">
    <property type="protein sequence ID" value="MBB6091533.1"/>
    <property type="molecule type" value="Genomic_DNA"/>
</dbReference>
<dbReference type="SMART" id="SM01211">
    <property type="entry name" value="GATase_5"/>
    <property type="match status" value="1"/>
</dbReference>
<feature type="active site" description="Nucleophile" evidence="14">
    <location>
        <position position="1138"/>
    </location>
</feature>
<dbReference type="InterPro" id="IPR010073">
    <property type="entry name" value="PurL_large"/>
</dbReference>
<dbReference type="FunFam" id="3.30.1330.10:FF:000005">
    <property type="entry name" value="Phosphoribosylformylglycinamidine synthase"/>
    <property type="match status" value="1"/>
</dbReference>
<keyword evidence="9 14" id="KW-0067">ATP-binding</keyword>
<dbReference type="NCBIfam" id="TIGR01735">
    <property type="entry name" value="FGAM_synt"/>
    <property type="match status" value="1"/>
</dbReference>
<dbReference type="HAMAP" id="MF_00419">
    <property type="entry name" value="PurL_1"/>
    <property type="match status" value="1"/>
</dbReference>
<feature type="binding site" evidence="14">
    <location>
        <position position="887"/>
    </location>
    <ligand>
        <name>Mg(2+)</name>
        <dbReference type="ChEBI" id="CHEBI:18420"/>
    </ligand>
</feature>
<evidence type="ECO:0000256" key="3">
    <source>
        <dbReference type="ARBA" id="ARBA00008608"/>
    </source>
</evidence>
<dbReference type="CDD" id="cd02203">
    <property type="entry name" value="PurL_repeat1"/>
    <property type="match status" value="1"/>
</dbReference>
<feature type="domain" description="PurM-like C-terminal" evidence="16">
    <location>
        <begin position="836"/>
        <end position="970"/>
    </location>
</feature>
<dbReference type="InterPro" id="IPR041609">
    <property type="entry name" value="PurL_linker"/>
</dbReference>